<dbReference type="RefSeq" id="WP_342945614.1">
    <property type="nucleotide sequence ID" value="NZ_JAYMRV010000001.1"/>
</dbReference>
<evidence type="ECO:0000313" key="2">
    <source>
        <dbReference type="Proteomes" id="UP001489897"/>
    </source>
</evidence>
<organism evidence="1 2">
    <name type="scientific">Paraburkholderia ferrariae</name>
    <dbReference type="NCBI Taxonomy" id="386056"/>
    <lineage>
        <taxon>Bacteria</taxon>
        <taxon>Pseudomonadati</taxon>
        <taxon>Pseudomonadota</taxon>
        <taxon>Betaproteobacteria</taxon>
        <taxon>Burkholderiales</taxon>
        <taxon>Burkholderiaceae</taxon>
        <taxon>Paraburkholderia</taxon>
    </lineage>
</organism>
<reference evidence="1 2" key="1">
    <citation type="submission" date="2024-01" db="EMBL/GenBank/DDBJ databases">
        <title>The diversity of rhizobia nodulating Mimosa spp. in eleven states of Brazil covering several biomes is determined by host plant, location, and edaphic factors.</title>
        <authorList>
            <person name="Rouws L."/>
            <person name="Barauna A."/>
            <person name="Beukes C."/>
            <person name="De Faria S.M."/>
            <person name="Gross E."/>
            <person name="Dos Reis Junior F.B."/>
            <person name="Simon M."/>
            <person name="Maluk M."/>
            <person name="Odee D.W."/>
            <person name="Kenicer G."/>
            <person name="Young J.P.W."/>
            <person name="Reis V.M."/>
            <person name="Zilli J."/>
            <person name="James E.K."/>
        </authorList>
    </citation>
    <scope>NUCLEOTIDE SEQUENCE [LARGE SCALE GENOMIC DNA]</scope>
    <source>
        <strain evidence="1 2">JPY167</strain>
    </source>
</reference>
<proteinExistence type="predicted"/>
<gene>
    <name evidence="1" type="ORF">VSR73_01775</name>
</gene>
<name>A0ABU9RIB2_9BURK</name>
<comment type="caution">
    <text evidence="1">The sequence shown here is derived from an EMBL/GenBank/DDBJ whole genome shotgun (WGS) entry which is preliminary data.</text>
</comment>
<evidence type="ECO:0000313" key="1">
    <source>
        <dbReference type="EMBL" id="MEM5419802.1"/>
    </source>
</evidence>
<protein>
    <submittedName>
        <fullName evidence="1">Uncharacterized protein</fullName>
    </submittedName>
</protein>
<dbReference type="Proteomes" id="UP001489897">
    <property type="component" value="Unassembled WGS sequence"/>
</dbReference>
<sequence>MDRRAFLCDAGAVALGAAWQAHALSVALGVRVPRAGAALEAPGAAVFDPALEQGRVLERAAARAGCVAWAIGDGCADTADSDIGTLWHARIARRLEPGADLTGALRPSDRFVLARLASARGVTLRDFA</sequence>
<accession>A0ABU9RIB2</accession>
<keyword evidence="2" id="KW-1185">Reference proteome</keyword>
<dbReference type="EMBL" id="JAYMRV010000001">
    <property type="protein sequence ID" value="MEM5419802.1"/>
    <property type="molecule type" value="Genomic_DNA"/>
</dbReference>